<dbReference type="GO" id="GO:0061542">
    <property type="term" value="F:3-demethylubiquinol 3-O-methyltransferase activity"/>
    <property type="evidence" value="ECO:0007669"/>
    <property type="project" value="UniProtKB-UniRule"/>
</dbReference>
<gene>
    <name evidence="5" type="primary">ubiG</name>
    <name evidence="7" type="ORF">FHR70_000178</name>
</gene>
<evidence type="ECO:0000256" key="5">
    <source>
        <dbReference type="HAMAP-Rule" id="MF_00472"/>
    </source>
</evidence>
<feature type="binding site" evidence="5">
    <location>
        <position position="136"/>
    </location>
    <ligand>
        <name>S-adenosyl-L-methionine</name>
        <dbReference type="ChEBI" id="CHEBI:59789"/>
    </ligand>
</feature>
<name>A0A7W4YVN0_9HYPH</name>
<keyword evidence="4 5" id="KW-0949">S-adenosyl-L-methionine</keyword>
<accession>A0A7W4YVN0</accession>
<evidence type="ECO:0000313" key="8">
    <source>
        <dbReference type="Proteomes" id="UP000532010"/>
    </source>
</evidence>
<comment type="similarity">
    <text evidence="5">Belongs to the methyltransferase superfamily. UbiG/COQ3 family.</text>
</comment>
<organism evidence="7 8">
    <name type="scientific">Microvirga lupini</name>
    <dbReference type="NCBI Taxonomy" id="420324"/>
    <lineage>
        <taxon>Bacteria</taxon>
        <taxon>Pseudomonadati</taxon>
        <taxon>Pseudomonadota</taxon>
        <taxon>Alphaproteobacteria</taxon>
        <taxon>Hyphomicrobiales</taxon>
        <taxon>Methylobacteriaceae</taxon>
        <taxon>Microvirga</taxon>
    </lineage>
</organism>
<dbReference type="GO" id="GO:0032259">
    <property type="term" value="P:methylation"/>
    <property type="evidence" value="ECO:0007669"/>
    <property type="project" value="UniProtKB-KW"/>
</dbReference>
<dbReference type="UniPathway" id="UPA00232"/>
<comment type="pathway">
    <text evidence="5">Cofactor biosynthesis; ubiquinone biosynthesis.</text>
</comment>
<dbReference type="EC" id="2.1.1.222" evidence="5"/>
<dbReference type="CDD" id="cd02440">
    <property type="entry name" value="AdoMet_MTases"/>
    <property type="match status" value="1"/>
</dbReference>
<evidence type="ECO:0000256" key="3">
    <source>
        <dbReference type="ARBA" id="ARBA00022688"/>
    </source>
</evidence>
<evidence type="ECO:0000256" key="1">
    <source>
        <dbReference type="ARBA" id="ARBA00022603"/>
    </source>
</evidence>
<dbReference type="AlphaFoldDB" id="A0A7W4YVN0"/>
<evidence type="ECO:0000259" key="6">
    <source>
        <dbReference type="Pfam" id="PF08241"/>
    </source>
</evidence>
<feature type="binding site" evidence="5">
    <location>
        <position position="41"/>
    </location>
    <ligand>
        <name>S-adenosyl-L-methionine</name>
        <dbReference type="ChEBI" id="CHEBI:59789"/>
    </ligand>
</feature>
<keyword evidence="7" id="KW-0830">Ubiquinone</keyword>
<evidence type="ECO:0000313" key="7">
    <source>
        <dbReference type="EMBL" id="MBB3017138.1"/>
    </source>
</evidence>
<feature type="binding site" evidence="5">
    <location>
        <position position="72"/>
    </location>
    <ligand>
        <name>S-adenosyl-L-methionine</name>
        <dbReference type="ChEBI" id="CHEBI:59789"/>
    </ligand>
</feature>
<dbReference type="NCBIfam" id="TIGR01983">
    <property type="entry name" value="UbiG"/>
    <property type="match status" value="1"/>
</dbReference>
<dbReference type="Pfam" id="PF08241">
    <property type="entry name" value="Methyltransf_11"/>
    <property type="match status" value="1"/>
</dbReference>
<dbReference type="Gene3D" id="3.40.50.150">
    <property type="entry name" value="Vaccinia Virus protein VP39"/>
    <property type="match status" value="1"/>
</dbReference>
<dbReference type="GO" id="GO:0010420">
    <property type="term" value="F:polyprenyldihydroxybenzoate methyltransferase activity"/>
    <property type="evidence" value="ECO:0007669"/>
    <property type="project" value="InterPro"/>
</dbReference>
<keyword evidence="3 5" id="KW-0831">Ubiquinone biosynthesis</keyword>
<dbReference type="EC" id="2.1.1.64" evidence="5"/>
<comment type="caution">
    <text evidence="7">The sequence shown here is derived from an EMBL/GenBank/DDBJ whole genome shotgun (WGS) entry which is preliminary data.</text>
</comment>
<comment type="catalytic activity">
    <reaction evidence="5">
        <text>a 3-(all-trans-polyprenyl)benzene-1,2-diol + S-adenosyl-L-methionine = a 2-methoxy-6-(all-trans-polyprenyl)phenol + S-adenosyl-L-homocysteine + H(+)</text>
        <dbReference type="Rhea" id="RHEA:31411"/>
        <dbReference type="Rhea" id="RHEA-COMP:9550"/>
        <dbReference type="Rhea" id="RHEA-COMP:9551"/>
        <dbReference type="ChEBI" id="CHEBI:15378"/>
        <dbReference type="ChEBI" id="CHEBI:57856"/>
        <dbReference type="ChEBI" id="CHEBI:59789"/>
        <dbReference type="ChEBI" id="CHEBI:62729"/>
        <dbReference type="ChEBI" id="CHEBI:62731"/>
        <dbReference type="EC" id="2.1.1.222"/>
    </reaction>
</comment>
<dbReference type="Proteomes" id="UP000532010">
    <property type="component" value="Unassembled WGS sequence"/>
</dbReference>
<dbReference type="HAMAP" id="MF_00472">
    <property type="entry name" value="UbiG"/>
    <property type="match status" value="1"/>
</dbReference>
<comment type="function">
    <text evidence="5">O-methyltransferase that catalyzes the 2 O-methylation steps in the ubiquinone biosynthetic pathway.</text>
</comment>
<dbReference type="PANTHER" id="PTHR43464:SF19">
    <property type="entry name" value="UBIQUINONE BIOSYNTHESIS O-METHYLTRANSFERASE, MITOCHONDRIAL"/>
    <property type="match status" value="1"/>
</dbReference>
<keyword evidence="8" id="KW-1185">Reference proteome</keyword>
<dbReference type="EMBL" id="JACHWB010000001">
    <property type="protein sequence ID" value="MBB3017138.1"/>
    <property type="molecule type" value="Genomic_DNA"/>
</dbReference>
<dbReference type="GO" id="GO:0102208">
    <property type="term" value="F:2-polyprenyl-6-hydroxyphenol methylase activity"/>
    <property type="evidence" value="ECO:0007669"/>
    <property type="project" value="UniProtKB-EC"/>
</dbReference>
<feature type="domain" description="Methyltransferase type 11" evidence="6">
    <location>
        <begin position="69"/>
        <end position="163"/>
    </location>
</feature>
<dbReference type="InterPro" id="IPR029063">
    <property type="entry name" value="SAM-dependent_MTases_sf"/>
</dbReference>
<feature type="binding site" evidence="5">
    <location>
        <position position="93"/>
    </location>
    <ligand>
        <name>S-adenosyl-L-methionine</name>
        <dbReference type="ChEBI" id="CHEBI:59789"/>
    </ligand>
</feature>
<protein>
    <recommendedName>
        <fullName evidence="5">Ubiquinone biosynthesis O-methyltransferase</fullName>
    </recommendedName>
    <alternativeName>
        <fullName evidence="5">2-polyprenyl-6-hydroxyphenol methylase</fullName>
        <ecNumber evidence="5">2.1.1.222</ecNumber>
    </alternativeName>
    <alternativeName>
        <fullName evidence="5">3-demethylubiquinone 3-O-methyltransferase</fullName>
        <ecNumber evidence="5">2.1.1.64</ecNumber>
    </alternativeName>
</protein>
<dbReference type="SUPFAM" id="SSF53335">
    <property type="entry name" value="S-adenosyl-L-methionine-dependent methyltransferases"/>
    <property type="match status" value="1"/>
</dbReference>
<keyword evidence="1 5" id="KW-0489">Methyltransferase</keyword>
<evidence type="ECO:0000256" key="4">
    <source>
        <dbReference type="ARBA" id="ARBA00022691"/>
    </source>
</evidence>
<sequence>MTHGASTTIDPAEVARFDKIAETWWDPKGPMKVLHKFNPVRLAYIRDEACRRFGRDPRSARSLEGISILDVGCGGGVLSEPLARLGATVTGLDPAPTNISVARLHAERAGVAVDYRNETVEAVVARGETFDMVLAMEVVEHVADRQAFVNACVQAVKPGGALAMATINRTLRSFASAIVGAEYILGWLPKGTHEWDKFVTPEELTDAIRTAGFAVHDLAGVAYNPLRDSWSLSRDTAVNYMLLAARAGAAAPVEQR</sequence>
<dbReference type="InterPro" id="IPR013216">
    <property type="entry name" value="Methyltransf_11"/>
</dbReference>
<reference evidence="7 8" key="1">
    <citation type="submission" date="2020-08" db="EMBL/GenBank/DDBJ databases">
        <title>The Agave Microbiome: Exploring the role of microbial communities in plant adaptations to desert environments.</title>
        <authorList>
            <person name="Partida-Martinez L.P."/>
        </authorList>
    </citation>
    <scope>NUCLEOTIDE SEQUENCE [LARGE SCALE GENOMIC DNA]</scope>
    <source>
        <strain evidence="7 8">AT3.9</strain>
    </source>
</reference>
<comment type="catalytic activity">
    <reaction evidence="5">
        <text>a 3-demethylubiquinol + S-adenosyl-L-methionine = a ubiquinol + S-adenosyl-L-homocysteine + H(+)</text>
        <dbReference type="Rhea" id="RHEA:44380"/>
        <dbReference type="Rhea" id="RHEA-COMP:9566"/>
        <dbReference type="Rhea" id="RHEA-COMP:10914"/>
        <dbReference type="ChEBI" id="CHEBI:15378"/>
        <dbReference type="ChEBI" id="CHEBI:17976"/>
        <dbReference type="ChEBI" id="CHEBI:57856"/>
        <dbReference type="ChEBI" id="CHEBI:59789"/>
        <dbReference type="ChEBI" id="CHEBI:84422"/>
        <dbReference type="EC" id="2.1.1.64"/>
    </reaction>
</comment>
<dbReference type="InterPro" id="IPR010233">
    <property type="entry name" value="UbiG_MeTrfase"/>
</dbReference>
<dbReference type="RefSeq" id="WP_183446170.1">
    <property type="nucleotide sequence ID" value="NZ_JACHWB010000001.1"/>
</dbReference>
<evidence type="ECO:0000256" key="2">
    <source>
        <dbReference type="ARBA" id="ARBA00022679"/>
    </source>
</evidence>
<dbReference type="PANTHER" id="PTHR43464">
    <property type="entry name" value="METHYLTRANSFERASE"/>
    <property type="match status" value="1"/>
</dbReference>
<keyword evidence="2 5" id="KW-0808">Transferase</keyword>
<proteinExistence type="inferred from homology"/>